<protein>
    <submittedName>
        <fullName evidence="2">Uncharacterized protein</fullName>
    </submittedName>
</protein>
<reference evidence="2" key="1">
    <citation type="submission" date="2023-08" db="EMBL/GenBank/DDBJ databases">
        <authorList>
            <person name="Audoor S."/>
            <person name="Bilcke G."/>
        </authorList>
    </citation>
    <scope>NUCLEOTIDE SEQUENCE</scope>
</reference>
<evidence type="ECO:0000313" key="3">
    <source>
        <dbReference type="Proteomes" id="UP001295423"/>
    </source>
</evidence>
<accession>A0AAD2GD56</accession>
<comment type="caution">
    <text evidence="2">The sequence shown here is derived from an EMBL/GenBank/DDBJ whole genome shotgun (WGS) entry which is preliminary data.</text>
</comment>
<sequence length="159" mass="16886">MGFLSIGAGTTTTVPKSPIDDGASRQGASLHSSKSKSDSDENPKNTVAHEISSRQGALLNSNESEVDSNENVQLDEWNNSGPTSPPVSRAESPTCQQFTPERVSMTAVASLEEDSRKPAVTASARNQTNAPSFLLGIDDAINAMMTEMNRAEVEEESSD</sequence>
<dbReference type="AlphaFoldDB" id="A0AAD2GD56"/>
<organism evidence="2 3">
    <name type="scientific">Cylindrotheca closterium</name>
    <dbReference type="NCBI Taxonomy" id="2856"/>
    <lineage>
        <taxon>Eukaryota</taxon>
        <taxon>Sar</taxon>
        <taxon>Stramenopiles</taxon>
        <taxon>Ochrophyta</taxon>
        <taxon>Bacillariophyta</taxon>
        <taxon>Bacillariophyceae</taxon>
        <taxon>Bacillariophycidae</taxon>
        <taxon>Bacillariales</taxon>
        <taxon>Bacillariaceae</taxon>
        <taxon>Cylindrotheca</taxon>
    </lineage>
</organism>
<dbReference type="EMBL" id="CAKOGP040002458">
    <property type="protein sequence ID" value="CAJ1970086.1"/>
    <property type="molecule type" value="Genomic_DNA"/>
</dbReference>
<feature type="region of interest" description="Disordered" evidence="1">
    <location>
        <begin position="1"/>
        <end position="99"/>
    </location>
</feature>
<name>A0AAD2GD56_9STRA</name>
<evidence type="ECO:0000313" key="2">
    <source>
        <dbReference type="EMBL" id="CAJ1970086.1"/>
    </source>
</evidence>
<gene>
    <name evidence="2" type="ORF">CYCCA115_LOCUS24109</name>
</gene>
<dbReference type="Proteomes" id="UP001295423">
    <property type="component" value="Unassembled WGS sequence"/>
</dbReference>
<evidence type="ECO:0000256" key="1">
    <source>
        <dbReference type="SAM" id="MobiDB-lite"/>
    </source>
</evidence>
<keyword evidence="3" id="KW-1185">Reference proteome</keyword>
<proteinExistence type="predicted"/>